<evidence type="ECO:0000256" key="1">
    <source>
        <dbReference type="SAM" id="MobiDB-lite"/>
    </source>
</evidence>
<proteinExistence type="predicted"/>
<feature type="region of interest" description="Disordered" evidence="1">
    <location>
        <begin position="132"/>
        <end position="182"/>
    </location>
</feature>
<dbReference type="PANTHER" id="PTHR34775:SF2">
    <property type="entry name" value="OS01G0765500 PROTEIN"/>
    <property type="match status" value="1"/>
</dbReference>
<evidence type="ECO:0000313" key="3">
    <source>
        <dbReference type="Proteomes" id="UP000251960"/>
    </source>
</evidence>
<dbReference type="ExpressionAtlas" id="A0A3L6DWE7">
    <property type="expression patterns" value="baseline and differential"/>
</dbReference>
<reference evidence="2 3" key="1">
    <citation type="journal article" date="2018" name="Nat. Genet.">
        <title>Extensive intraspecific gene order and gene structural variations between Mo17 and other maize genomes.</title>
        <authorList>
            <person name="Sun S."/>
            <person name="Zhou Y."/>
            <person name="Chen J."/>
            <person name="Shi J."/>
            <person name="Zhao H."/>
            <person name="Zhao H."/>
            <person name="Song W."/>
            <person name="Zhang M."/>
            <person name="Cui Y."/>
            <person name="Dong X."/>
            <person name="Liu H."/>
            <person name="Ma X."/>
            <person name="Jiao Y."/>
            <person name="Wang B."/>
            <person name="Wei X."/>
            <person name="Stein J.C."/>
            <person name="Glaubitz J.C."/>
            <person name="Lu F."/>
            <person name="Yu G."/>
            <person name="Liang C."/>
            <person name="Fengler K."/>
            <person name="Li B."/>
            <person name="Rafalski A."/>
            <person name="Schnable P.S."/>
            <person name="Ware D.H."/>
            <person name="Buckler E.S."/>
            <person name="Lai J."/>
        </authorList>
    </citation>
    <scope>NUCLEOTIDE SEQUENCE [LARGE SCALE GENOMIC DNA]</scope>
    <source>
        <strain evidence="3">cv. Missouri 17</strain>
        <tissue evidence="2">Seedling</tissue>
    </source>
</reference>
<dbReference type="AlphaFoldDB" id="A0A3L6DWE7"/>
<dbReference type="EMBL" id="NCVQ01000009">
    <property type="protein sequence ID" value="PWZ12157.1"/>
    <property type="molecule type" value="Genomic_DNA"/>
</dbReference>
<dbReference type="PANTHER" id="PTHR34775">
    <property type="entry name" value="TRANSMEMBRANE PROTEIN"/>
    <property type="match status" value="1"/>
</dbReference>
<feature type="compositionally biased region" description="Basic and acidic residues" evidence="1">
    <location>
        <begin position="632"/>
        <end position="651"/>
    </location>
</feature>
<feature type="region of interest" description="Disordered" evidence="1">
    <location>
        <begin position="1"/>
        <end position="103"/>
    </location>
</feature>
<evidence type="ECO:0000313" key="2">
    <source>
        <dbReference type="EMBL" id="PWZ12157.1"/>
    </source>
</evidence>
<name>A0A3L6DWE7_MAIZE</name>
<feature type="compositionally biased region" description="Basic residues" evidence="1">
    <location>
        <begin position="687"/>
        <end position="698"/>
    </location>
</feature>
<feature type="compositionally biased region" description="Basic and acidic residues" evidence="1">
    <location>
        <begin position="665"/>
        <end position="679"/>
    </location>
</feature>
<feature type="compositionally biased region" description="Low complexity" evidence="1">
    <location>
        <begin position="132"/>
        <end position="161"/>
    </location>
</feature>
<feature type="compositionally biased region" description="Polar residues" evidence="1">
    <location>
        <begin position="652"/>
        <end position="661"/>
    </location>
</feature>
<comment type="caution">
    <text evidence="2">The sequence shown here is derived from an EMBL/GenBank/DDBJ whole genome shotgun (WGS) entry which is preliminary data.</text>
</comment>
<protein>
    <submittedName>
        <fullName evidence="2">Uncharacterized protein</fullName>
    </submittedName>
</protein>
<feature type="compositionally biased region" description="Acidic residues" evidence="1">
    <location>
        <begin position="168"/>
        <end position="180"/>
    </location>
</feature>
<organism evidence="2 3">
    <name type="scientific">Zea mays</name>
    <name type="common">Maize</name>
    <dbReference type="NCBI Taxonomy" id="4577"/>
    <lineage>
        <taxon>Eukaryota</taxon>
        <taxon>Viridiplantae</taxon>
        <taxon>Streptophyta</taxon>
        <taxon>Embryophyta</taxon>
        <taxon>Tracheophyta</taxon>
        <taxon>Spermatophyta</taxon>
        <taxon>Magnoliopsida</taxon>
        <taxon>Liliopsida</taxon>
        <taxon>Poales</taxon>
        <taxon>Poaceae</taxon>
        <taxon>PACMAD clade</taxon>
        <taxon>Panicoideae</taxon>
        <taxon>Andropogonodae</taxon>
        <taxon>Andropogoneae</taxon>
        <taxon>Tripsacinae</taxon>
        <taxon>Zea</taxon>
    </lineage>
</organism>
<dbReference type="Proteomes" id="UP000251960">
    <property type="component" value="Chromosome 8"/>
</dbReference>
<sequence length="698" mass="76305">MEFPKRGRAFLQGSLRRSPKATIPGAATGADENASSKHLVPVGAASPKRKKVLGERNDSGVGGMEGAASAPVQQPKLALSPPTPASRGAGPYDPKTNYTTPRPAFLRYDPERRREILLRVSRAAEVMYDDCSSTTSGTAASEEDGGSSLASDAAAGSLISSPPRSDSEAELDDSEEEEEVVPARRGRWARRLLLLLVCVSCSFCYMYCAKPSGFPTYSEDALDLDRGIGGMYDAYDHELDSLRLLGPVHMMDPEDVLEESTNQLVHEDSKSVDHLYGNRAPRNLVAVAMVGLADICLNVSSGEFTCQIGSERGENVPDLKEDSEMDKLDTEMTISFQNDKQSSEVDCLGGNAPLDSIGSTSTHTDNLEGSSESFHLEEWDEYSNQSELQLVSMERAIKSASYKLKDRTGLESEELDLWQYENTAEAAKTICSTVKFLWSAMEPHLLQVLACLSFAGLMAALYRYYQRSRECCNCIITYDSLAEQPLLVQHQVAQLSVTSSVRDAQLPVHSSEQPIQLAIPNQGLAGSLEVPMELTLPKLDPLVSIEDPAQESLPMTDPLVTVKVPVIGRGIHDQKLKRGDSENIKASNGMFLNHSDVDSSKPPVVELLGEFVLASSSRERSTKKLNQNAGDATDHKLLKPLKKDEDVEKMQTHSSIIQSPSVGRAKKEQEKSINREKTDATPTPLRRSSRLRNKVTSP</sequence>
<gene>
    <name evidence="2" type="ORF">Zm00014a_035272</name>
</gene>
<feature type="region of interest" description="Disordered" evidence="1">
    <location>
        <begin position="618"/>
        <end position="698"/>
    </location>
</feature>
<accession>A0A3L6DWE7</accession>